<feature type="non-terminal residue" evidence="2">
    <location>
        <position position="762"/>
    </location>
</feature>
<dbReference type="EMBL" id="QLLO01000006">
    <property type="protein sequence ID" value="RAJ13363.1"/>
    <property type="molecule type" value="Genomic_DNA"/>
</dbReference>
<gene>
    <name evidence="2" type="ORF">LY08_01875</name>
</gene>
<keyword evidence="3" id="KW-1185">Reference proteome</keyword>
<protein>
    <submittedName>
        <fullName evidence="2">Uncharacterized protein</fullName>
    </submittedName>
</protein>
<evidence type="ECO:0000313" key="3">
    <source>
        <dbReference type="Proteomes" id="UP000248703"/>
    </source>
</evidence>
<accession>A0A327RD19</accession>
<comment type="caution">
    <text evidence="2">The sequence shown here is derived from an EMBL/GenBank/DDBJ whole genome shotgun (WGS) entry which is preliminary data.</text>
</comment>
<evidence type="ECO:0000256" key="1">
    <source>
        <dbReference type="SAM" id="MobiDB-lite"/>
    </source>
</evidence>
<feature type="region of interest" description="Disordered" evidence="1">
    <location>
        <begin position="529"/>
        <end position="554"/>
    </location>
</feature>
<reference evidence="2 3" key="1">
    <citation type="submission" date="2018-06" db="EMBL/GenBank/DDBJ databases">
        <title>Genomic Encyclopedia of Archaeal and Bacterial Type Strains, Phase II (KMG-II): from individual species to whole genera.</title>
        <authorList>
            <person name="Goeker M."/>
        </authorList>
    </citation>
    <scope>NUCLEOTIDE SEQUENCE [LARGE SCALE GENOMIC DNA]</scope>
    <source>
        <strain evidence="2 3">DSM 24464</strain>
    </source>
</reference>
<evidence type="ECO:0000313" key="2">
    <source>
        <dbReference type="EMBL" id="RAJ13363.1"/>
    </source>
</evidence>
<dbReference type="AlphaFoldDB" id="A0A327RD19"/>
<dbReference type="Proteomes" id="UP000248703">
    <property type="component" value="Unassembled WGS sequence"/>
</dbReference>
<proteinExistence type="predicted"/>
<organism evidence="2 3">
    <name type="scientific">Olleya aquimaris</name>
    <dbReference type="NCBI Taxonomy" id="639310"/>
    <lineage>
        <taxon>Bacteria</taxon>
        <taxon>Pseudomonadati</taxon>
        <taxon>Bacteroidota</taxon>
        <taxon>Flavobacteriia</taxon>
        <taxon>Flavobacteriales</taxon>
        <taxon>Flavobacteriaceae</taxon>
    </lineage>
</organism>
<name>A0A327RD19_9FLAO</name>
<sequence length="762" mass="79292">MWFKPQETIIFTKKIDYKIILPINNMKISTRFSNSLNFLFKVFFLLFLTTFVSNSATAQETLDFRNPTIVNGGTNLAVGTQYRFQNVTTTGGGINVDALVTITASQAASLTQFDDLADHLGNGLSSFDPIVQIDGATIVNGSSDGGYVEFLFEFVLNSDNTQPIIIELDAYSMDVDGNNGDMREYVIISDFGGYTINNPSQLNYIPSGRFESSTDLVNPGINANSEFLAKTEYSAVSTFRYRAGVLRDLGIATTPRQFALAFEPISFTNPNSVLIIEASNDSGSVVEGVGGVAISNVLSNDSLGGNTPTTTDVTISQISTNNAGVTLNTSTGEVNVTPGTPSGSYVIEYQICETASPSNCSTAFANVTVLPDNDGDGIDDDTDLDDDNDGILDTNEGLCTPAQSGVWSISGTTASYDFGNGVIAQVSTTNAAGFTSGNFNNQSFWSENLANDSSLQNSYTWGSTLTVNFEDSLGNPVAVTNPIVHLDRLGGTDGATTQNGAIVTLQGGLTWTEVSTTSTDDFYVTGNTASDSGINTSANPGHTSESTQQDADGTAAGSLQINGEISTFTVEFVQGGLFGTGGDGIELILSSCESLDSDNDNIPDYLDTDSDNDGCFDALEGDAGITISQVDGSTGQITGGVDANGVPNLVSGGQADVSSTDNTTIGSECQIDAVDDDFSSSPINGFAGGSTATVLGNDTLNGVAVVPADITLTPGTAPSPASGSITMNADGTITVAAGTTAGTYTYDYTICENLNPTNCDTA</sequence>